<protein>
    <submittedName>
        <fullName evidence="1">Uncharacterized protein</fullName>
    </submittedName>
</protein>
<organism evidence="1 2">
    <name type="scientific">Staphylococcus americanisciuri</name>
    <dbReference type="NCBI Taxonomy" id="2973940"/>
    <lineage>
        <taxon>Bacteria</taxon>
        <taxon>Bacillati</taxon>
        <taxon>Bacillota</taxon>
        <taxon>Bacilli</taxon>
        <taxon>Bacillales</taxon>
        <taxon>Staphylococcaceae</taxon>
        <taxon>Staphylococcus</taxon>
    </lineage>
</organism>
<keyword evidence="2" id="KW-1185">Reference proteome</keyword>
<gene>
    <name evidence="1" type="ORF">NXS11_03450</name>
</gene>
<reference evidence="1 2" key="1">
    <citation type="journal article" date="2023" name="Int. J. Syst. Evol. Microbiol.">
        <title>Streptococcus sciuri sp. nov., Staphylococcus marylandisciuri sp. nov. and Staphylococcus americanisciuri sp. nov., isolated from faeces of eastern grey squirrel (Sciurus carolinensis).</title>
        <authorList>
            <person name="Volokhov D.V."/>
            <person name="Zagorodnyaya T.A."/>
            <person name="Furtak V.A."/>
            <person name="Nattanmai G."/>
            <person name="Randall L."/>
            <person name="Jose S."/>
            <person name="Gao Y."/>
            <person name="Eisenberg T."/>
            <person name="Delmonte P."/>
            <person name="Blom J."/>
            <person name="Mitchell K.K."/>
        </authorList>
    </citation>
    <scope>NUCLEOTIDE SEQUENCE [LARGE SCALE GENOMIC DNA]</scope>
    <source>
        <strain evidence="1 2">GRT3</strain>
    </source>
</reference>
<name>A0ABT2F0J2_9STAP</name>
<proteinExistence type="predicted"/>
<dbReference type="Proteomes" id="UP001205609">
    <property type="component" value="Unassembled WGS sequence"/>
</dbReference>
<dbReference type="EMBL" id="JANUXY010000003">
    <property type="protein sequence ID" value="MCS4485945.1"/>
    <property type="molecule type" value="Genomic_DNA"/>
</dbReference>
<accession>A0ABT2F0J2</accession>
<evidence type="ECO:0000313" key="1">
    <source>
        <dbReference type="EMBL" id="MCS4485945.1"/>
    </source>
</evidence>
<comment type="caution">
    <text evidence="1">The sequence shown here is derived from an EMBL/GenBank/DDBJ whole genome shotgun (WGS) entry which is preliminary data.</text>
</comment>
<evidence type="ECO:0000313" key="2">
    <source>
        <dbReference type="Proteomes" id="UP001205609"/>
    </source>
</evidence>
<sequence length="106" mass="12968">MNYFVTKEWEGPGPVVDFIFHVNDEKIKYYLYIDYMEQIEYLFYDINKKYFIAAESEYKTSDLVKMLKVLYTKQFKDEEPIMREWRYILKEILSKDSNAVLKFEGV</sequence>
<dbReference type="RefSeq" id="WP_259198673.1">
    <property type="nucleotide sequence ID" value="NZ_JANUXY010000003.1"/>
</dbReference>